<evidence type="ECO:0000256" key="1">
    <source>
        <dbReference type="SAM" id="SignalP"/>
    </source>
</evidence>
<evidence type="ECO:0000313" key="3">
    <source>
        <dbReference type="Proteomes" id="UP000799767"/>
    </source>
</evidence>
<keyword evidence="1" id="KW-0732">Signal</keyword>
<name>A0A6A6PHW5_9PEZI</name>
<protein>
    <recommendedName>
        <fullName evidence="4">Secreted protein</fullName>
    </recommendedName>
</protein>
<evidence type="ECO:0000313" key="2">
    <source>
        <dbReference type="EMBL" id="KAF2479599.1"/>
    </source>
</evidence>
<proteinExistence type="predicted"/>
<dbReference type="RefSeq" id="XP_033586169.1">
    <property type="nucleotide sequence ID" value="XM_033734698.1"/>
</dbReference>
<organism evidence="2 3">
    <name type="scientific">Neohortaea acidophila</name>
    <dbReference type="NCBI Taxonomy" id="245834"/>
    <lineage>
        <taxon>Eukaryota</taxon>
        <taxon>Fungi</taxon>
        <taxon>Dikarya</taxon>
        <taxon>Ascomycota</taxon>
        <taxon>Pezizomycotina</taxon>
        <taxon>Dothideomycetes</taxon>
        <taxon>Dothideomycetidae</taxon>
        <taxon>Mycosphaerellales</taxon>
        <taxon>Teratosphaeriaceae</taxon>
        <taxon>Neohortaea</taxon>
    </lineage>
</organism>
<accession>A0A6A6PHW5</accession>
<keyword evidence="3" id="KW-1185">Reference proteome</keyword>
<dbReference type="EMBL" id="MU001641">
    <property type="protein sequence ID" value="KAF2479599.1"/>
    <property type="molecule type" value="Genomic_DNA"/>
</dbReference>
<dbReference type="GeneID" id="54475700"/>
<reference evidence="2" key="1">
    <citation type="journal article" date="2020" name="Stud. Mycol.">
        <title>101 Dothideomycetes genomes: a test case for predicting lifestyles and emergence of pathogens.</title>
        <authorList>
            <person name="Haridas S."/>
            <person name="Albert R."/>
            <person name="Binder M."/>
            <person name="Bloem J."/>
            <person name="Labutti K."/>
            <person name="Salamov A."/>
            <person name="Andreopoulos B."/>
            <person name="Baker S."/>
            <person name="Barry K."/>
            <person name="Bills G."/>
            <person name="Bluhm B."/>
            <person name="Cannon C."/>
            <person name="Castanera R."/>
            <person name="Culley D."/>
            <person name="Daum C."/>
            <person name="Ezra D."/>
            <person name="Gonzalez J."/>
            <person name="Henrissat B."/>
            <person name="Kuo A."/>
            <person name="Liang C."/>
            <person name="Lipzen A."/>
            <person name="Lutzoni F."/>
            <person name="Magnuson J."/>
            <person name="Mondo S."/>
            <person name="Nolan M."/>
            <person name="Ohm R."/>
            <person name="Pangilinan J."/>
            <person name="Park H.-J."/>
            <person name="Ramirez L."/>
            <person name="Alfaro M."/>
            <person name="Sun H."/>
            <person name="Tritt A."/>
            <person name="Yoshinaga Y."/>
            <person name="Zwiers L.-H."/>
            <person name="Turgeon B."/>
            <person name="Goodwin S."/>
            <person name="Spatafora J."/>
            <person name="Crous P."/>
            <person name="Grigoriev I."/>
        </authorList>
    </citation>
    <scope>NUCLEOTIDE SEQUENCE</scope>
    <source>
        <strain evidence="2">CBS 113389</strain>
    </source>
</reference>
<evidence type="ECO:0008006" key="4">
    <source>
        <dbReference type="Google" id="ProtNLM"/>
    </source>
</evidence>
<dbReference type="AlphaFoldDB" id="A0A6A6PHW5"/>
<gene>
    <name evidence="2" type="ORF">BDY17DRAFT_304264</name>
</gene>
<feature type="chain" id="PRO_5025343519" description="Secreted protein" evidence="1">
    <location>
        <begin position="23"/>
        <end position="91"/>
    </location>
</feature>
<feature type="signal peptide" evidence="1">
    <location>
        <begin position="1"/>
        <end position="22"/>
    </location>
</feature>
<sequence length="91" mass="10168">MFRLIIHRLWLIAAVLFDLSHPVPISRPTKRLVPVPIVTMNFRYVSFQCCECSEDLGIDSSGVALSLLLARRSSVGCLLQLCLAFGGEHRL</sequence>
<dbReference type="Proteomes" id="UP000799767">
    <property type="component" value="Unassembled WGS sequence"/>
</dbReference>